<name>A0ACC3T733_LIPKO</name>
<protein>
    <submittedName>
        <fullName evidence="1">Phosphoadenosine phosphosulfate reductase family-domain-containing protein</fullName>
    </submittedName>
</protein>
<accession>A0ACC3T733</accession>
<keyword evidence="2" id="KW-1185">Reference proteome</keyword>
<reference evidence="2" key="1">
    <citation type="journal article" date="2024" name="Front. Bioeng. Biotechnol.">
        <title>Genome-scale model development and genomic sequencing of the oleaginous clade Lipomyces.</title>
        <authorList>
            <person name="Czajka J.J."/>
            <person name="Han Y."/>
            <person name="Kim J."/>
            <person name="Mondo S.J."/>
            <person name="Hofstad B.A."/>
            <person name="Robles A."/>
            <person name="Haridas S."/>
            <person name="Riley R."/>
            <person name="LaButti K."/>
            <person name="Pangilinan J."/>
            <person name="Andreopoulos W."/>
            <person name="Lipzen A."/>
            <person name="Yan J."/>
            <person name="Wang M."/>
            <person name="Ng V."/>
            <person name="Grigoriev I.V."/>
            <person name="Spatafora J.W."/>
            <person name="Magnuson J.K."/>
            <person name="Baker S.E."/>
            <person name="Pomraning K.R."/>
        </authorList>
    </citation>
    <scope>NUCLEOTIDE SEQUENCE [LARGE SCALE GENOMIC DNA]</scope>
    <source>
        <strain evidence="2">CBS 7786</strain>
    </source>
</reference>
<proteinExistence type="predicted"/>
<sequence>MAPVAVEQQQRAAPLEKNGPQDTKITLTPSHLKFINSQLQNLEPQQILQWAILTFPRLYQSTAFGLTGLVTIDMISKLQPQYAVAHPIELIFVDTLHHFKETLDLVERLKTRYPSALLHIYTPENCDTVEGFNRLYGERLWETDEATYDFLVKVEPIQRAYEELGVRATLTGRRKSQGGKRGDLDIVEVEEYTGLIKINPLANWSFKEVHDYMKANNVPYNALLDRGYRSVGDWHSTAPVGEGEDERAGRWKGKAKTECGIHETSKFAKFLAAKKAGQEQEVTA</sequence>
<comment type="caution">
    <text evidence="1">The sequence shown here is derived from an EMBL/GenBank/DDBJ whole genome shotgun (WGS) entry which is preliminary data.</text>
</comment>
<evidence type="ECO:0000313" key="1">
    <source>
        <dbReference type="EMBL" id="KAK9239520.1"/>
    </source>
</evidence>
<organism evidence="1 2">
    <name type="scientific">Lipomyces kononenkoae</name>
    <name type="common">Yeast</name>
    <dbReference type="NCBI Taxonomy" id="34357"/>
    <lineage>
        <taxon>Eukaryota</taxon>
        <taxon>Fungi</taxon>
        <taxon>Dikarya</taxon>
        <taxon>Ascomycota</taxon>
        <taxon>Saccharomycotina</taxon>
        <taxon>Lipomycetes</taxon>
        <taxon>Lipomycetales</taxon>
        <taxon>Lipomycetaceae</taxon>
        <taxon>Lipomyces</taxon>
    </lineage>
</organism>
<dbReference type="Proteomes" id="UP001433508">
    <property type="component" value="Unassembled WGS sequence"/>
</dbReference>
<evidence type="ECO:0000313" key="2">
    <source>
        <dbReference type="Proteomes" id="UP001433508"/>
    </source>
</evidence>
<dbReference type="EMBL" id="MU971346">
    <property type="protein sequence ID" value="KAK9239520.1"/>
    <property type="molecule type" value="Genomic_DNA"/>
</dbReference>
<gene>
    <name evidence="1" type="ORF">V1525DRAFT_372764</name>
</gene>